<comment type="caution">
    <text evidence="2">The sequence shown here is derived from an EMBL/GenBank/DDBJ whole genome shotgun (WGS) entry which is preliminary data.</text>
</comment>
<feature type="region of interest" description="Disordered" evidence="1">
    <location>
        <begin position="35"/>
        <end position="97"/>
    </location>
</feature>
<accession>A0ABU7TVF4</accession>
<keyword evidence="3" id="KW-1185">Reference proteome</keyword>
<reference evidence="2 3" key="1">
    <citation type="journal article" date="2012" name="Genet. Mol. Biol.">
        <title>Analysis of 16S rRNA and mxaF genes revealing insights into Methylobacterium niche-specific plant association.</title>
        <authorList>
            <person name="Dourado M.N."/>
            <person name="Andreote F.D."/>
            <person name="Dini-Andreote F."/>
            <person name="Conti R."/>
            <person name="Araujo J.M."/>
            <person name="Araujo W.L."/>
        </authorList>
    </citation>
    <scope>NUCLEOTIDE SEQUENCE [LARGE SCALE GENOMIC DNA]</scope>
    <source>
        <strain evidence="2 3">TC3-10</strain>
    </source>
</reference>
<gene>
    <name evidence="2" type="ORF">MOTC310_26640</name>
</gene>
<protein>
    <submittedName>
        <fullName evidence="2">Uncharacterized protein</fullName>
    </submittedName>
</protein>
<name>A0ABU7TVF4_9HYPH</name>
<proteinExistence type="predicted"/>
<dbReference type="EMBL" id="MLCA01000014">
    <property type="protein sequence ID" value="MEE7493808.1"/>
    <property type="molecule type" value="Genomic_DNA"/>
</dbReference>
<evidence type="ECO:0000256" key="1">
    <source>
        <dbReference type="SAM" id="MobiDB-lite"/>
    </source>
</evidence>
<evidence type="ECO:0000313" key="3">
    <source>
        <dbReference type="Proteomes" id="UP001355206"/>
    </source>
</evidence>
<evidence type="ECO:0000313" key="2">
    <source>
        <dbReference type="EMBL" id="MEE7493808.1"/>
    </source>
</evidence>
<organism evidence="2 3">
    <name type="scientific">Methylobacterium oryzae</name>
    <dbReference type="NCBI Taxonomy" id="334852"/>
    <lineage>
        <taxon>Bacteria</taxon>
        <taxon>Pseudomonadati</taxon>
        <taxon>Pseudomonadota</taxon>
        <taxon>Alphaproteobacteria</taxon>
        <taxon>Hyphomicrobiales</taxon>
        <taxon>Methylobacteriaceae</taxon>
        <taxon>Methylobacterium</taxon>
    </lineage>
</organism>
<dbReference type="Proteomes" id="UP001355206">
    <property type="component" value="Unassembled WGS sequence"/>
</dbReference>
<sequence>MTACAGVEGGLQPAARSLEGSFEACAARRHLRMRAEGGTGGTTRALRVAPDRNQPRPAFAGPSSDPRPHPEVTAKWASKEGSAARRHLRMRAEGGLA</sequence>